<dbReference type="SFLD" id="SFLDG01067">
    <property type="entry name" value="SPASM/twitch_domain_containing"/>
    <property type="match status" value="1"/>
</dbReference>
<keyword evidence="3" id="KW-0949">S-adenosyl-L-methionine</keyword>
<evidence type="ECO:0000256" key="5">
    <source>
        <dbReference type="ARBA" id="ARBA00023004"/>
    </source>
</evidence>
<proteinExistence type="predicted"/>
<evidence type="ECO:0000313" key="9">
    <source>
        <dbReference type="Proteomes" id="UP000001107"/>
    </source>
</evidence>
<dbReference type="Gene3D" id="3.20.20.70">
    <property type="entry name" value="Aldolase class I"/>
    <property type="match status" value="1"/>
</dbReference>
<dbReference type="SUPFAM" id="SSF102114">
    <property type="entry name" value="Radical SAM enzymes"/>
    <property type="match status" value="1"/>
</dbReference>
<dbReference type="SFLD" id="SFLDS00029">
    <property type="entry name" value="Radical_SAM"/>
    <property type="match status" value="1"/>
</dbReference>
<dbReference type="OrthoDB" id="371936at2157"/>
<keyword evidence="9" id="KW-1185">Reference proteome</keyword>
<gene>
    <name evidence="8" type="ordered locus">Mevan_1363</name>
</gene>
<keyword evidence="6" id="KW-0411">Iron-sulfur</keyword>
<name>A6URY8_METVS</name>
<feature type="domain" description="Radical SAM core" evidence="7">
    <location>
        <begin position="126"/>
        <end position="352"/>
    </location>
</feature>
<dbReference type="PANTHER" id="PTHR43787:SF3">
    <property type="entry name" value="ARYLSULFATASE REGULATORY PROTEIN"/>
    <property type="match status" value="1"/>
</dbReference>
<evidence type="ECO:0000256" key="2">
    <source>
        <dbReference type="ARBA" id="ARBA00022485"/>
    </source>
</evidence>
<dbReference type="InterPro" id="IPR040088">
    <property type="entry name" value="MJ0103-like"/>
</dbReference>
<dbReference type="AlphaFoldDB" id="A6URY8"/>
<dbReference type="InterPro" id="IPR007197">
    <property type="entry name" value="rSAM"/>
</dbReference>
<dbReference type="RefSeq" id="WP_012066175.1">
    <property type="nucleotide sequence ID" value="NC_009634.1"/>
</dbReference>
<evidence type="ECO:0000256" key="4">
    <source>
        <dbReference type="ARBA" id="ARBA00022723"/>
    </source>
</evidence>
<dbReference type="SMART" id="SM00729">
    <property type="entry name" value="Elp3"/>
    <property type="match status" value="1"/>
</dbReference>
<evidence type="ECO:0000256" key="3">
    <source>
        <dbReference type="ARBA" id="ARBA00022691"/>
    </source>
</evidence>
<accession>A6URY8</accession>
<dbReference type="SFLD" id="SFLDG01110">
    <property type="entry name" value="Uncharacterised_Radical_SAM_Su"/>
    <property type="match status" value="1"/>
</dbReference>
<dbReference type="GeneID" id="5324871"/>
<dbReference type="InterPro" id="IPR013785">
    <property type="entry name" value="Aldolase_TIM"/>
</dbReference>
<evidence type="ECO:0000259" key="7">
    <source>
        <dbReference type="PROSITE" id="PS51918"/>
    </source>
</evidence>
<keyword evidence="5" id="KW-0408">Iron</keyword>
<evidence type="ECO:0000256" key="1">
    <source>
        <dbReference type="ARBA" id="ARBA00001966"/>
    </source>
</evidence>
<keyword evidence="4" id="KW-0479">Metal-binding</keyword>
<dbReference type="Proteomes" id="UP000001107">
    <property type="component" value="Chromosome"/>
</dbReference>
<dbReference type="GO" id="GO:0051539">
    <property type="term" value="F:4 iron, 4 sulfur cluster binding"/>
    <property type="evidence" value="ECO:0007669"/>
    <property type="project" value="UniProtKB-KW"/>
</dbReference>
<keyword evidence="2" id="KW-0004">4Fe-4S</keyword>
<sequence length="458" mass="51835">MSKKINTKNKKQDDEFFVLNLNQFRMITGYELSNNDLILEINKNYEVIVPIEYNVSFKDGKLIFEDFIGEKSDSVRALANSLKSGILNKMSQSIVEGLTNNVTNRRTYYINEGIPLIGHTAFGLIDRGTNVIQIRGLSGCNINCPFCSVDEGNHSKSRKNDYYVDMDYLVSEYKKIADFKGNTKLEAHLDGQGEPSLYYPLLELVQELNEINGPKKGIVSIQSNGVNLNEKLIDDLADSGLHRINMSINAIDEKLSKGLSGKKDYDINKILEISEYIKNSKIHLLIAPILLPNYNDTEFKKVLDYAVNLQQKIPQNTINPINNKKNPILGAQLCLTYQFGRKVPKMKTWDFNKFYGLLANYEKEYSSNGINVNLKVPLNEYFGSHVRTRLPCPFKVNDVISATVLMDGRVNGEIIASSMDRIIQVINCKLETCKIIGKRINVKVLRTKDNIIVGTLVK</sequence>
<evidence type="ECO:0000313" key="8">
    <source>
        <dbReference type="EMBL" id="ABR55260.1"/>
    </source>
</evidence>
<dbReference type="PANTHER" id="PTHR43787">
    <property type="entry name" value="FEMO COFACTOR BIOSYNTHESIS PROTEIN NIFB-RELATED"/>
    <property type="match status" value="1"/>
</dbReference>
<dbReference type="KEGG" id="mvn:Mevan_1363"/>
<dbReference type="PROSITE" id="PS51918">
    <property type="entry name" value="RADICAL_SAM"/>
    <property type="match status" value="1"/>
</dbReference>
<dbReference type="EMBL" id="CP000742">
    <property type="protein sequence ID" value="ABR55260.1"/>
    <property type="molecule type" value="Genomic_DNA"/>
</dbReference>
<reference evidence="8" key="1">
    <citation type="submission" date="2007-06" db="EMBL/GenBank/DDBJ databases">
        <title>Complete sequence of Methanococcus vannielii SB.</title>
        <authorList>
            <consortium name="US DOE Joint Genome Institute"/>
            <person name="Copeland A."/>
            <person name="Lucas S."/>
            <person name="Lapidus A."/>
            <person name="Barry K."/>
            <person name="Glavina del Rio T."/>
            <person name="Dalin E."/>
            <person name="Tice H."/>
            <person name="Pitluck S."/>
            <person name="Chain P."/>
            <person name="Malfatti S."/>
            <person name="Shin M."/>
            <person name="Vergez L."/>
            <person name="Schmutz J."/>
            <person name="Larimer F."/>
            <person name="Land M."/>
            <person name="Hauser L."/>
            <person name="Kyrpides N."/>
            <person name="Anderson I."/>
            <person name="Sieprawska-Lupa M."/>
            <person name="Whitman W.B."/>
            <person name="Richardson P."/>
        </authorList>
    </citation>
    <scope>NUCLEOTIDE SEQUENCE [LARGE SCALE GENOMIC DNA]</scope>
    <source>
        <strain evidence="8">SB</strain>
    </source>
</reference>
<dbReference type="CDD" id="cd01335">
    <property type="entry name" value="Radical_SAM"/>
    <property type="match status" value="1"/>
</dbReference>
<protein>
    <submittedName>
        <fullName evidence="8">Radical SAM domain protein</fullName>
    </submittedName>
</protein>
<dbReference type="InterPro" id="IPR058240">
    <property type="entry name" value="rSAM_sf"/>
</dbReference>
<comment type="cofactor">
    <cofactor evidence="1">
        <name>[4Fe-4S] cluster</name>
        <dbReference type="ChEBI" id="CHEBI:49883"/>
    </cofactor>
</comment>
<dbReference type="InterPro" id="IPR006638">
    <property type="entry name" value="Elp3/MiaA/NifB-like_rSAM"/>
</dbReference>
<dbReference type="STRING" id="406327.Mevan_1363"/>
<dbReference type="Pfam" id="PF04055">
    <property type="entry name" value="Radical_SAM"/>
    <property type="match status" value="1"/>
</dbReference>
<dbReference type="GO" id="GO:0046872">
    <property type="term" value="F:metal ion binding"/>
    <property type="evidence" value="ECO:0007669"/>
    <property type="project" value="UniProtKB-KW"/>
</dbReference>
<dbReference type="eggNOG" id="arCOG00951">
    <property type="taxonomic scope" value="Archaea"/>
</dbReference>
<evidence type="ECO:0000256" key="6">
    <source>
        <dbReference type="ARBA" id="ARBA00023014"/>
    </source>
</evidence>
<dbReference type="HOGENOM" id="CLU_048071_0_0_2"/>
<organism evidence="8 9">
    <name type="scientific">Methanococcus vannielii (strain ATCC 35089 / DSM 1224 / JCM 13029 / OCM 148 / SB)</name>
    <dbReference type="NCBI Taxonomy" id="406327"/>
    <lineage>
        <taxon>Archaea</taxon>
        <taxon>Methanobacteriati</taxon>
        <taxon>Methanobacteriota</taxon>
        <taxon>Methanomada group</taxon>
        <taxon>Methanococci</taxon>
        <taxon>Methanococcales</taxon>
        <taxon>Methanococcaceae</taxon>
        <taxon>Methanococcus</taxon>
    </lineage>
</organism>
<dbReference type="GO" id="GO:0003824">
    <property type="term" value="F:catalytic activity"/>
    <property type="evidence" value="ECO:0007669"/>
    <property type="project" value="InterPro"/>
</dbReference>